<protein>
    <recommendedName>
        <fullName evidence="5">DUF4834 domain-containing protein</fullName>
    </recommendedName>
</protein>
<feature type="region of interest" description="Disordered" evidence="1">
    <location>
        <begin position="70"/>
        <end position="102"/>
    </location>
</feature>
<dbReference type="STRING" id="419940.SAMN05421824_1739"/>
<evidence type="ECO:0000256" key="1">
    <source>
        <dbReference type="SAM" id="MobiDB-lite"/>
    </source>
</evidence>
<name>A0A1H9GBG9_9FLAO</name>
<gene>
    <name evidence="3" type="ORF">SAMN05421824_1739</name>
</gene>
<keyword evidence="2" id="KW-1133">Transmembrane helix</keyword>
<dbReference type="AlphaFoldDB" id="A0A1H9GBG9"/>
<reference evidence="3 4" key="1">
    <citation type="submission" date="2016-10" db="EMBL/GenBank/DDBJ databases">
        <authorList>
            <person name="de Groot N.N."/>
        </authorList>
    </citation>
    <scope>NUCLEOTIDE SEQUENCE [LARGE SCALE GENOMIC DNA]</scope>
    <source>
        <strain evidence="3 4">DSM 21035</strain>
    </source>
</reference>
<keyword evidence="4" id="KW-1185">Reference proteome</keyword>
<dbReference type="Proteomes" id="UP000198999">
    <property type="component" value="Unassembled WGS sequence"/>
</dbReference>
<proteinExistence type="predicted"/>
<organism evidence="3 4">
    <name type="scientific">Hyunsoonleella jejuensis</name>
    <dbReference type="NCBI Taxonomy" id="419940"/>
    <lineage>
        <taxon>Bacteria</taxon>
        <taxon>Pseudomonadati</taxon>
        <taxon>Bacteroidota</taxon>
        <taxon>Flavobacteriia</taxon>
        <taxon>Flavobacteriales</taxon>
        <taxon>Flavobacteriaceae</taxon>
    </lineage>
</organism>
<dbReference type="Pfam" id="PF16118">
    <property type="entry name" value="DUF4834"/>
    <property type="match status" value="1"/>
</dbReference>
<sequence length="102" mass="11677">MAIIVFLYKLLVMQQEASVVGLVKIIGIILLVYYGVKVLSRLLAPFLLRYVSKKAEEKFGGQFGQQRYETPKKEGEISIDKMPNQKQSNKDVGDYVDYEEID</sequence>
<keyword evidence="2" id="KW-0472">Membrane</keyword>
<evidence type="ECO:0008006" key="5">
    <source>
        <dbReference type="Google" id="ProtNLM"/>
    </source>
</evidence>
<feature type="transmembrane region" description="Helical" evidence="2">
    <location>
        <begin position="17"/>
        <end position="36"/>
    </location>
</feature>
<evidence type="ECO:0000313" key="4">
    <source>
        <dbReference type="Proteomes" id="UP000198999"/>
    </source>
</evidence>
<dbReference type="EMBL" id="FOFN01000002">
    <property type="protein sequence ID" value="SEQ47118.1"/>
    <property type="molecule type" value="Genomic_DNA"/>
</dbReference>
<evidence type="ECO:0000256" key="2">
    <source>
        <dbReference type="SAM" id="Phobius"/>
    </source>
</evidence>
<accession>A0A1H9GBG9</accession>
<keyword evidence="2" id="KW-0812">Transmembrane</keyword>
<dbReference type="InterPro" id="IPR032272">
    <property type="entry name" value="DUF4834"/>
</dbReference>
<evidence type="ECO:0000313" key="3">
    <source>
        <dbReference type="EMBL" id="SEQ47118.1"/>
    </source>
</evidence>
<feature type="compositionally biased region" description="Basic and acidic residues" evidence="1">
    <location>
        <begin position="70"/>
        <end position="79"/>
    </location>
</feature>